<protein>
    <submittedName>
        <fullName evidence="1">Uncharacterized protein</fullName>
    </submittedName>
</protein>
<dbReference type="EMBL" id="ML994641">
    <property type="protein sequence ID" value="KAF2183719.1"/>
    <property type="molecule type" value="Genomic_DNA"/>
</dbReference>
<proteinExistence type="predicted"/>
<organism evidence="1 2">
    <name type="scientific">Zopfia rhizophila CBS 207.26</name>
    <dbReference type="NCBI Taxonomy" id="1314779"/>
    <lineage>
        <taxon>Eukaryota</taxon>
        <taxon>Fungi</taxon>
        <taxon>Dikarya</taxon>
        <taxon>Ascomycota</taxon>
        <taxon>Pezizomycotina</taxon>
        <taxon>Dothideomycetes</taxon>
        <taxon>Dothideomycetes incertae sedis</taxon>
        <taxon>Zopfiaceae</taxon>
        <taxon>Zopfia</taxon>
    </lineage>
</organism>
<name>A0A6A6DZK0_9PEZI</name>
<reference evidence="1" key="1">
    <citation type="journal article" date="2020" name="Stud. Mycol.">
        <title>101 Dothideomycetes genomes: a test case for predicting lifestyles and emergence of pathogens.</title>
        <authorList>
            <person name="Haridas S."/>
            <person name="Albert R."/>
            <person name="Binder M."/>
            <person name="Bloem J."/>
            <person name="Labutti K."/>
            <person name="Salamov A."/>
            <person name="Andreopoulos B."/>
            <person name="Baker S."/>
            <person name="Barry K."/>
            <person name="Bills G."/>
            <person name="Bluhm B."/>
            <person name="Cannon C."/>
            <person name="Castanera R."/>
            <person name="Culley D."/>
            <person name="Daum C."/>
            <person name="Ezra D."/>
            <person name="Gonzalez J."/>
            <person name="Henrissat B."/>
            <person name="Kuo A."/>
            <person name="Liang C."/>
            <person name="Lipzen A."/>
            <person name="Lutzoni F."/>
            <person name="Magnuson J."/>
            <person name="Mondo S."/>
            <person name="Nolan M."/>
            <person name="Ohm R."/>
            <person name="Pangilinan J."/>
            <person name="Park H.-J."/>
            <person name="Ramirez L."/>
            <person name="Alfaro M."/>
            <person name="Sun H."/>
            <person name="Tritt A."/>
            <person name="Yoshinaga Y."/>
            <person name="Zwiers L.-H."/>
            <person name="Turgeon B."/>
            <person name="Goodwin S."/>
            <person name="Spatafora J."/>
            <person name="Crous P."/>
            <person name="Grigoriev I."/>
        </authorList>
    </citation>
    <scope>NUCLEOTIDE SEQUENCE</scope>
    <source>
        <strain evidence="1">CBS 207.26</strain>
    </source>
</reference>
<sequence>MKKFDTTDRDAHFTLTVPQRAIYNPVLLYAICTASARHLTRLWYRQHPNSVVVFNGILLPDLNEESAIHYHNVCIKLLIEFSKEHSKGSSEDALAAATILRFYEQVDTSLTGLDSETYQNVVQNVIYSGQTPALFSIQSIERPPRDVDSFANPSHGLLCGLALSNKRFQAGMVTAAVGVSLGGEFFEEEGERNAIMRFMRTLEEEHAWPTKAVVNALQDAWSAQGGEEVGIGLGGPASV</sequence>
<evidence type="ECO:0000313" key="1">
    <source>
        <dbReference type="EMBL" id="KAF2183719.1"/>
    </source>
</evidence>
<dbReference type="AlphaFoldDB" id="A0A6A6DZK0"/>
<accession>A0A6A6DZK0</accession>
<keyword evidence="2" id="KW-1185">Reference proteome</keyword>
<evidence type="ECO:0000313" key="2">
    <source>
        <dbReference type="Proteomes" id="UP000800200"/>
    </source>
</evidence>
<gene>
    <name evidence="1" type="ORF">K469DRAFT_689851</name>
</gene>
<dbReference type="Pfam" id="PF11951">
    <property type="entry name" value="Fungal_trans_2"/>
    <property type="match status" value="1"/>
</dbReference>
<dbReference type="OrthoDB" id="407832at2759"/>
<dbReference type="Proteomes" id="UP000800200">
    <property type="component" value="Unassembled WGS sequence"/>
</dbReference>
<dbReference type="InterPro" id="IPR021858">
    <property type="entry name" value="Fun_TF"/>
</dbReference>